<dbReference type="Proteomes" id="UP000759443">
    <property type="component" value="Unassembled WGS sequence"/>
</dbReference>
<name>A0ABS4DTF8_9HYPH</name>
<evidence type="ECO:0000313" key="8">
    <source>
        <dbReference type="EMBL" id="MBP1848984.1"/>
    </source>
</evidence>
<evidence type="ECO:0000256" key="2">
    <source>
        <dbReference type="ARBA" id="ARBA00022729"/>
    </source>
</evidence>
<feature type="domain" description="Outer membrane protein beta-barrel" evidence="7">
    <location>
        <begin position="35"/>
        <end position="210"/>
    </location>
</feature>
<evidence type="ECO:0000256" key="5">
    <source>
        <dbReference type="ARBA" id="ARBA00038306"/>
    </source>
</evidence>
<dbReference type="Pfam" id="PF13505">
    <property type="entry name" value="OMP_b-brl"/>
    <property type="match status" value="1"/>
</dbReference>
<dbReference type="RefSeq" id="WP_209941747.1">
    <property type="nucleotide sequence ID" value="NZ_JAGGJU010000001.1"/>
</dbReference>
<accession>A0ABS4DTF8</accession>
<dbReference type="PANTHER" id="PTHR34001">
    <property type="entry name" value="BLL7405 PROTEIN"/>
    <property type="match status" value="1"/>
</dbReference>
<gene>
    <name evidence="8" type="ORF">J2Z17_000401</name>
</gene>
<dbReference type="InterPro" id="IPR027385">
    <property type="entry name" value="Beta-barrel_OMP"/>
</dbReference>
<dbReference type="Gene3D" id="2.40.160.20">
    <property type="match status" value="1"/>
</dbReference>
<evidence type="ECO:0000256" key="3">
    <source>
        <dbReference type="ARBA" id="ARBA00023136"/>
    </source>
</evidence>
<keyword evidence="2 6" id="KW-0732">Signal</keyword>
<keyword evidence="9" id="KW-1185">Reference proteome</keyword>
<comment type="subcellular location">
    <subcellularLocation>
        <location evidence="1">Cell outer membrane</location>
    </subcellularLocation>
</comment>
<evidence type="ECO:0000313" key="9">
    <source>
        <dbReference type="Proteomes" id="UP000759443"/>
    </source>
</evidence>
<organism evidence="8 9">
    <name type="scientific">Rhizobium halophytocola</name>
    <dbReference type="NCBI Taxonomy" id="735519"/>
    <lineage>
        <taxon>Bacteria</taxon>
        <taxon>Pseudomonadati</taxon>
        <taxon>Pseudomonadota</taxon>
        <taxon>Alphaproteobacteria</taxon>
        <taxon>Hyphomicrobiales</taxon>
        <taxon>Rhizobiaceae</taxon>
        <taxon>Rhizobium/Agrobacterium group</taxon>
        <taxon>Rhizobium</taxon>
    </lineage>
</organism>
<proteinExistence type="inferred from homology"/>
<comment type="caution">
    <text evidence="8">The sequence shown here is derived from an EMBL/GenBank/DDBJ whole genome shotgun (WGS) entry which is preliminary data.</text>
</comment>
<feature type="chain" id="PRO_5045049083" evidence="6">
    <location>
        <begin position="23"/>
        <end position="210"/>
    </location>
</feature>
<reference evidence="8 9" key="1">
    <citation type="submission" date="2021-03" db="EMBL/GenBank/DDBJ databases">
        <title>Genomic Encyclopedia of Type Strains, Phase IV (KMG-IV): sequencing the most valuable type-strain genomes for metagenomic binning, comparative biology and taxonomic classification.</title>
        <authorList>
            <person name="Goeker M."/>
        </authorList>
    </citation>
    <scope>NUCLEOTIDE SEQUENCE [LARGE SCALE GENOMIC DNA]</scope>
    <source>
        <strain evidence="8 9">DSM 21600</strain>
    </source>
</reference>
<evidence type="ECO:0000256" key="4">
    <source>
        <dbReference type="ARBA" id="ARBA00023237"/>
    </source>
</evidence>
<comment type="similarity">
    <text evidence="5">Belongs to the Omp25/RopB family.</text>
</comment>
<evidence type="ECO:0000259" key="7">
    <source>
        <dbReference type="Pfam" id="PF13505"/>
    </source>
</evidence>
<evidence type="ECO:0000256" key="6">
    <source>
        <dbReference type="SAM" id="SignalP"/>
    </source>
</evidence>
<keyword evidence="4" id="KW-0998">Cell outer membrane</keyword>
<dbReference type="SUPFAM" id="SSF56925">
    <property type="entry name" value="OMPA-like"/>
    <property type="match status" value="1"/>
</dbReference>
<evidence type="ECO:0000256" key="1">
    <source>
        <dbReference type="ARBA" id="ARBA00004442"/>
    </source>
</evidence>
<keyword evidence="3" id="KW-0472">Membrane</keyword>
<dbReference type="PANTHER" id="PTHR34001:SF3">
    <property type="entry name" value="BLL7405 PROTEIN"/>
    <property type="match status" value="1"/>
</dbReference>
<dbReference type="InterPro" id="IPR011250">
    <property type="entry name" value="OMP/PagP_B-barrel"/>
</dbReference>
<dbReference type="EMBL" id="JAGGJU010000001">
    <property type="protein sequence ID" value="MBP1848984.1"/>
    <property type="molecule type" value="Genomic_DNA"/>
</dbReference>
<sequence>MNTKILLGTAAILLTASTTSFAADVVMEAPPAPPVAVEAPATFSWAGAYVGAEGGYGWGDGDVDGFGSGDFDGGRLGGFVGYNFDVGSNVILGVEGNLDYDWNSDSVAGADFETGLNGGIRGRVGYAVDRALLFAAGGWTATDAKLDTGAGEDSKMMNGWTIGGGVDYAFTDNMFGRVEYRYNDYGDKDIGGTNVDFTQHVVNVGLGVKF</sequence>
<dbReference type="InterPro" id="IPR051692">
    <property type="entry name" value="OMP-like"/>
</dbReference>
<protein>
    <submittedName>
        <fullName evidence="8">Outer membrane immunogenic protein</fullName>
    </submittedName>
</protein>
<feature type="signal peptide" evidence="6">
    <location>
        <begin position="1"/>
        <end position="22"/>
    </location>
</feature>